<dbReference type="Proteomes" id="UP000294848">
    <property type="component" value="Unassembled WGS sequence"/>
</dbReference>
<evidence type="ECO:0000313" key="1">
    <source>
        <dbReference type="EMBL" id="TDN98353.1"/>
    </source>
</evidence>
<name>A0A4R6GSX9_9BACT</name>
<dbReference type="AlphaFoldDB" id="A0A4R6GSX9"/>
<sequence>MIGEQKRSFFHERAFFRDEPPLFHNEGDFIVKLVGQ</sequence>
<gene>
    <name evidence="1" type="ORF">DET52_108140</name>
</gene>
<reference evidence="1 2" key="1">
    <citation type="submission" date="2019-03" db="EMBL/GenBank/DDBJ databases">
        <title>Freshwater and sediment microbial communities from various areas in North America, analyzing microbe dynamics in response to fracking.</title>
        <authorList>
            <person name="Lamendella R."/>
        </authorList>
    </citation>
    <scope>NUCLEOTIDE SEQUENCE [LARGE SCALE GENOMIC DNA]</scope>
    <source>
        <strain evidence="1 2">114D</strain>
    </source>
</reference>
<dbReference type="EMBL" id="SNWI01000008">
    <property type="protein sequence ID" value="TDN98353.1"/>
    <property type="molecule type" value="Genomic_DNA"/>
</dbReference>
<proteinExistence type="predicted"/>
<accession>A0A4R6GSX9</accession>
<organism evidence="1 2">
    <name type="scientific">Sunxiuqinia elliptica</name>
    <dbReference type="NCBI Taxonomy" id="655355"/>
    <lineage>
        <taxon>Bacteria</taxon>
        <taxon>Pseudomonadati</taxon>
        <taxon>Bacteroidota</taxon>
        <taxon>Bacteroidia</taxon>
        <taxon>Marinilabiliales</taxon>
        <taxon>Prolixibacteraceae</taxon>
        <taxon>Sunxiuqinia</taxon>
    </lineage>
</organism>
<protein>
    <submittedName>
        <fullName evidence="1">Uncharacterized protein</fullName>
    </submittedName>
</protein>
<evidence type="ECO:0000313" key="2">
    <source>
        <dbReference type="Proteomes" id="UP000294848"/>
    </source>
</evidence>
<comment type="caution">
    <text evidence="1">The sequence shown here is derived from an EMBL/GenBank/DDBJ whole genome shotgun (WGS) entry which is preliminary data.</text>
</comment>